<dbReference type="InterPro" id="IPR004843">
    <property type="entry name" value="Calcineurin-like_PHP"/>
</dbReference>
<dbReference type="Pfam" id="PF00149">
    <property type="entry name" value="Metallophos"/>
    <property type="match status" value="1"/>
</dbReference>
<accession>A0A7J7IDL5</accession>
<keyword evidence="4" id="KW-1185">Reference proteome</keyword>
<name>A0A7J7IDL5_9RHOD</name>
<reference evidence="3 4" key="1">
    <citation type="journal article" date="2020" name="J. Phycol.">
        <title>Comparative genome analysis reveals Cyanidiococcus gen. nov., a new extremophilic red algal genus sister to Cyanidioschyzon (Cyanidioschyzonaceae, Rhodophyta).</title>
        <authorList>
            <person name="Liu S.-L."/>
            <person name="Chiang Y.-R."/>
            <person name="Yoon H.S."/>
            <person name="Fu H.-Y."/>
        </authorList>
    </citation>
    <scope>NUCLEOTIDE SEQUENCE [LARGE SCALE GENOMIC DNA]</scope>
    <source>
        <strain evidence="3 4">THAL066</strain>
    </source>
</reference>
<protein>
    <recommendedName>
        <fullName evidence="2">Calcineurin-like phosphoesterase domain-containing protein</fullName>
    </recommendedName>
</protein>
<comment type="caution">
    <text evidence="3">The sequence shown here is derived from an EMBL/GenBank/DDBJ whole genome shotgun (WGS) entry which is preliminary data.</text>
</comment>
<dbReference type="Gene3D" id="3.60.21.10">
    <property type="match status" value="1"/>
</dbReference>
<evidence type="ECO:0000313" key="4">
    <source>
        <dbReference type="Proteomes" id="UP000530660"/>
    </source>
</evidence>
<dbReference type="OrthoDB" id="5976022at2759"/>
<gene>
    <name evidence="3" type="ORF">F1559_003324</name>
</gene>
<feature type="region of interest" description="Disordered" evidence="1">
    <location>
        <begin position="259"/>
        <end position="281"/>
    </location>
</feature>
<evidence type="ECO:0000313" key="3">
    <source>
        <dbReference type="EMBL" id="KAF6000769.1"/>
    </source>
</evidence>
<dbReference type="PANTHER" id="PTHR46546:SF4">
    <property type="entry name" value="SHEWANELLA-LIKE PROTEIN PHOSPHATASE 1"/>
    <property type="match status" value="1"/>
</dbReference>
<sequence length="393" mass="43368">MAHGRQVQVDWTQTAVGAIQRLQQGFLWSFWRAREAWASSSGVQSYVRRPAVRRLVALGDVHGDLNALKKCLRLADVINERDEWTGAGTVVVQVGDIFDRGDAERAVLHFLDALDRLAHGSGGAVYRLLGNHEIMNVDLDFRYVTPGGFAEFRRRDRELAGRALEKAYRTLPPAYRQRVRALPPEKRARALALAPGCPTARLLAERGLLVLIIGDTLFVHGGLRPEHVAYGLERLNAETWAWMERCEALNVLVPPRAWRPGTGTRDPGERPCTTAAASADSPTAGVVPKPVFLQGSRSPIWMRSYSVPHLRSGSDACRELERTLRCAGVRRMVVGHTPQPLITGACRGRVWRVDTGMSAAYGGVTEVLEITISHGVRIITDHGEVKAGHRLVP</sequence>
<dbReference type="EMBL" id="VWRR01000018">
    <property type="protein sequence ID" value="KAF6000769.1"/>
    <property type="molecule type" value="Genomic_DNA"/>
</dbReference>
<evidence type="ECO:0000259" key="2">
    <source>
        <dbReference type="Pfam" id="PF00149"/>
    </source>
</evidence>
<proteinExistence type="predicted"/>
<dbReference type="InterPro" id="IPR029052">
    <property type="entry name" value="Metallo-depent_PP-like"/>
</dbReference>
<feature type="domain" description="Calcineurin-like phosphoesterase" evidence="2">
    <location>
        <begin position="54"/>
        <end position="149"/>
    </location>
</feature>
<organism evidence="3 4">
    <name type="scientific">Cyanidiococcus yangmingshanensis</name>
    <dbReference type="NCBI Taxonomy" id="2690220"/>
    <lineage>
        <taxon>Eukaryota</taxon>
        <taxon>Rhodophyta</taxon>
        <taxon>Bangiophyceae</taxon>
        <taxon>Cyanidiales</taxon>
        <taxon>Cyanidiaceae</taxon>
        <taxon>Cyanidiococcus</taxon>
    </lineage>
</organism>
<dbReference type="Proteomes" id="UP000530660">
    <property type="component" value="Unassembled WGS sequence"/>
</dbReference>
<dbReference type="AlphaFoldDB" id="A0A7J7IDL5"/>
<evidence type="ECO:0000256" key="1">
    <source>
        <dbReference type="SAM" id="MobiDB-lite"/>
    </source>
</evidence>
<dbReference type="GO" id="GO:0016787">
    <property type="term" value="F:hydrolase activity"/>
    <property type="evidence" value="ECO:0007669"/>
    <property type="project" value="InterPro"/>
</dbReference>
<dbReference type="SUPFAM" id="SSF56300">
    <property type="entry name" value="Metallo-dependent phosphatases"/>
    <property type="match status" value="1"/>
</dbReference>
<dbReference type="PANTHER" id="PTHR46546">
    <property type="entry name" value="SHEWANELLA-LIKE PROTEIN PHOSPHATASE 1"/>
    <property type="match status" value="1"/>
</dbReference>